<dbReference type="InterPro" id="IPR019887">
    <property type="entry name" value="Tscrpt_reg_AsnC/Lrp_C"/>
</dbReference>
<name>A0A060HHF4_9ARCH</name>
<dbReference type="EMBL" id="CP007536">
    <property type="protein sequence ID" value="AIC14988.1"/>
    <property type="molecule type" value="Genomic_DNA"/>
</dbReference>
<dbReference type="InterPro" id="IPR011008">
    <property type="entry name" value="Dimeric_a/b-barrel"/>
</dbReference>
<dbReference type="Pfam" id="PF01037">
    <property type="entry name" value="AsnC_trans_reg"/>
    <property type="match status" value="1"/>
</dbReference>
<feature type="domain" description="Transcription regulator AsnC/Lrp ligand binding" evidence="1">
    <location>
        <begin position="6"/>
        <end position="76"/>
    </location>
</feature>
<dbReference type="AlphaFoldDB" id="A0A060HHF4"/>
<dbReference type="OrthoDB" id="8136at2157"/>
<dbReference type="STRING" id="926571.NVIE_007740"/>
<protein>
    <submittedName>
        <fullName evidence="2">Putative transcriptional regulator, AsnC family</fullName>
    </submittedName>
</protein>
<dbReference type="PANTHER" id="PTHR43413:SF6">
    <property type="entry name" value="REGULATORY PROTEIN ASNC"/>
    <property type="match status" value="1"/>
</dbReference>
<evidence type="ECO:0000313" key="2">
    <source>
        <dbReference type="EMBL" id="AIC14988.1"/>
    </source>
</evidence>
<dbReference type="Proteomes" id="UP000027093">
    <property type="component" value="Chromosome"/>
</dbReference>
<dbReference type="Gene3D" id="3.30.70.920">
    <property type="match status" value="1"/>
</dbReference>
<dbReference type="PANTHER" id="PTHR43413">
    <property type="entry name" value="TRANSCRIPTIONAL REGULATOR, ASNC FAMILY"/>
    <property type="match status" value="1"/>
</dbReference>
<dbReference type="GeneID" id="74946038"/>
<dbReference type="RefSeq" id="WP_075054095.1">
    <property type="nucleotide sequence ID" value="NZ_CP007536.1"/>
</dbReference>
<dbReference type="SUPFAM" id="SSF54909">
    <property type="entry name" value="Dimeric alpha+beta barrel"/>
    <property type="match status" value="1"/>
</dbReference>
<dbReference type="InterPro" id="IPR050684">
    <property type="entry name" value="HTH-Siroheme_Decarb"/>
</dbReference>
<keyword evidence="3" id="KW-1185">Reference proteome</keyword>
<gene>
    <name evidence="2" type="ORF">NVIE_007740</name>
</gene>
<evidence type="ECO:0000259" key="1">
    <source>
        <dbReference type="Pfam" id="PF01037"/>
    </source>
</evidence>
<reference evidence="2 3" key="1">
    <citation type="journal article" date="2014" name="Int. J. Syst. Evol. Microbiol.">
        <title>Nitrososphaera viennensis gen. nov., sp. nov., an aerobic and mesophilic, ammonia-oxidizing archaeon from soil and a member of the archaeal phylum Thaumarchaeota.</title>
        <authorList>
            <person name="Stieglmeier M."/>
            <person name="Klingl A."/>
            <person name="Alves R.J."/>
            <person name="Rittmann S.K."/>
            <person name="Melcher M."/>
            <person name="Leisch N."/>
            <person name="Schleper C."/>
        </authorList>
    </citation>
    <scope>NUCLEOTIDE SEQUENCE [LARGE SCALE GENOMIC DNA]</scope>
    <source>
        <strain evidence="2">EN76</strain>
    </source>
</reference>
<dbReference type="KEGG" id="nvn:NVIE_007740"/>
<proteinExistence type="predicted"/>
<sequence length="83" mass="9372">MPTAYVLINCDLGSEDEIIRELKKMPGTVEVSGVYGVYDIIAKVSSDSMEKLRETITWHVRKIDKVRSTLTMIVIEGQGEKKK</sequence>
<dbReference type="HOGENOM" id="CLU_170329_2_0_2"/>
<organism evidence="2 3">
    <name type="scientific">Nitrososphaera viennensis EN76</name>
    <dbReference type="NCBI Taxonomy" id="926571"/>
    <lineage>
        <taxon>Archaea</taxon>
        <taxon>Nitrososphaerota</taxon>
        <taxon>Nitrososphaeria</taxon>
        <taxon>Nitrososphaerales</taxon>
        <taxon>Nitrososphaeraceae</taxon>
        <taxon>Nitrososphaera</taxon>
    </lineage>
</organism>
<evidence type="ECO:0000313" key="3">
    <source>
        <dbReference type="Proteomes" id="UP000027093"/>
    </source>
</evidence>
<accession>A0A060HHF4</accession>